<evidence type="ECO:0000313" key="2">
    <source>
        <dbReference type="Proteomes" id="UP000594892"/>
    </source>
</evidence>
<dbReference type="AlphaFoldDB" id="A0AAP9Y2F9"/>
<gene>
    <name evidence="1" type="ORF">I6H06_13065</name>
</gene>
<organism evidence="1 2">
    <name type="scientific">Burkholderia glumae</name>
    <name type="common">Pseudomonas glumae</name>
    <dbReference type="NCBI Taxonomy" id="337"/>
    <lineage>
        <taxon>Bacteria</taxon>
        <taxon>Pseudomonadati</taxon>
        <taxon>Pseudomonadota</taxon>
        <taxon>Betaproteobacteria</taxon>
        <taxon>Burkholderiales</taxon>
        <taxon>Burkholderiaceae</taxon>
        <taxon>Burkholderia</taxon>
    </lineage>
</organism>
<sequence length="122" mass="12963">MSCHDASWNRIRVVLLGSDGMSVRDISVASGIPLTTVHDALTRHCDEVRVVQSRKTKGPQASVWALYTAGVPELSPAAPRDPHWRMLVSSPFAVAAGAVAPLQTVIGRVYRQDMDAGGGADA</sequence>
<dbReference type="EMBL" id="CP065601">
    <property type="protein sequence ID" value="QPQ93208.1"/>
    <property type="molecule type" value="Genomic_DNA"/>
</dbReference>
<protein>
    <submittedName>
        <fullName evidence="1">Uncharacterized protein</fullName>
    </submittedName>
</protein>
<reference evidence="1 2" key="1">
    <citation type="submission" date="2020-12" db="EMBL/GenBank/DDBJ databases">
        <title>FDA dAtabase for Regulatory Grade micrObial Sequences (FDA-ARGOS): Supporting development and validation of Infectious Disease Dx tests.</title>
        <authorList>
            <person name="Minogue T."/>
            <person name="Wolcott M."/>
            <person name="Wasieloski L."/>
            <person name="Aguilar W."/>
            <person name="Moore D."/>
            <person name="Jaissle J."/>
            <person name="Tallon L."/>
            <person name="Sadzewicz L."/>
            <person name="Zhao X."/>
            <person name="Boylan J."/>
            <person name="Ott S."/>
            <person name="Bowen H."/>
            <person name="Vavikolanu K."/>
            <person name="Mehta A."/>
            <person name="Aluvathingal J."/>
            <person name="Nadendla S."/>
            <person name="Yan Y."/>
            <person name="Sichtig H."/>
        </authorList>
    </citation>
    <scope>NUCLEOTIDE SEQUENCE [LARGE SCALE GENOMIC DNA]</scope>
    <source>
        <strain evidence="1 2">FDAARGOS_949</strain>
    </source>
</reference>
<proteinExistence type="predicted"/>
<dbReference type="RefSeq" id="WP_017432500.1">
    <property type="nucleotide sequence ID" value="NZ_CP033641.1"/>
</dbReference>
<dbReference type="Proteomes" id="UP000594892">
    <property type="component" value="Chromosome 2"/>
</dbReference>
<dbReference type="GeneID" id="45698320"/>
<accession>A0AAP9Y2F9</accession>
<evidence type="ECO:0000313" key="1">
    <source>
        <dbReference type="EMBL" id="QPQ93208.1"/>
    </source>
</evidence>
<name>A0AAP9Y2F9_BURGL</name>